<sequence length="81" mass="9299">MSAPAQPEPMTDLLRAGDQLIWTMPDGAVIYIRVSSVDRRRNITHLRCHHGDRAWTRHHTGPLFPSMRRGPWCVADLLDQL</sequence>
<name>A0ABS4W265_9PSEU</name>
<dbReference type="RefSeq" id="WP_210033368.1">
    <property type="nucleotide sequence ID" value="NZ_JAGINU010000001.1"/>
</dbReference>
<keyword evidence="2" id="KW-1185">Reference proteome</keyword>
<gene>
    <name evidence="1" type="ORF">JOF36_005960</name>
</gene>
<comment type="caution">
    <text evidence="1">The sequence shown here is derived from an EMBL/GenBank/DDBJ whole genome shotgun (WGS) entry which is preliminary data.</text>
</comment>
<evidence type="ECO:0000313" key="2">
    <source>
        <dbReference type="Proteomes" id="UP001519295"/>
    </source>
</evidence>
<protein>
    <submittedName>
        <fullName evidence="1">Uncharacterized protein</fullName>
    </submittedName>
</protein>
<reference evidence="1 2" key="1">
    <citation type="submission" date="2021-03" db="EMBL/GenBank/DDBJ databases">
        <title>Sequencing the genomes of 1000 actinobacteria strains.</title>
        <authorList>
            <person name="Klenk H.-P."/>
        </authorList>
    </citation>
    <scope>NUCLEOTIDE SEQUENCE [LARGE SCALE GENOMIC DNA]</scope>
    <source>
        <strain evidence="1 2">DSM 45256</strain>
    </source>
</reference>
<evidence type="ECO:0000313" key="1">
    <source>
        <dbReference type="EMBL" id="MBP2370264.1"/>
    </source>
</evidence>
<dbReference type="EMBL" id="JAGINU010000001">
    <property type="protein sequence ID" value="MBP2370264.1"/>
    <property type="molecule type" value="Genomic_DNA"/>
</dbReference>
<organism evidence="1 2">
    <name type="scientific">Pseudonocardia parietis</name>
    <dbReference type="NCBI Taxonomy" id="570936"/>
    <lineage>
        <taxon>Bacteria</taxon>
        <taxon>Bacillati</taxon>
        <taxon>Actinomycetota</taxon>
        <taxon>Actinomycetes</taxon>
        <taxon>Pseudonocardiales</taxon>
        <taxon>Pseudonocardiaceae</taxon>
        <taxon>Pseudonocardia</taxon>
    </lineage>
</organism>
<accession>A0ABS4W265</accession>
<dbReference type="Proteomes" id="UP001519295">
    <property type="component" value="Unassembled WGS sequence"/>
</dbReference>
<proteinExistence type="predicted"/>